<keyword evidence="5 8" id="KW-0227">DNA damage</keyword>
<dbReference type="OrthoDB" id="9890280at2759"/>
<dbReference type="Proteomes" id="UP000807342">
    <property type="component" value="Unassembled WGS sequence"/>
</dbReference>
<dbReference type="PROSITE" id="PS50082">
    <property type="entry name" value="WD_REPEATS_2"/>
    <property type="match status" value="2"/>
</dbReference>
<gene>
    <name evidence="11" type="ORF">P691DRAFT_716965</name>
</gene>
<dbReference type="Gene3D" id="2.130.10.10">
    <property type="entry name" value="YVTN repeat-like/Quinoprotein amine dehydrogenase"/>
    <property type="match status" value="2"/>
</dbReference>
<dbReference type="SUPFAM" id="SSF50978">
    <property type="entry name" value="WD40 repeat-like"/>
    <property type="match status" value="2"/>
</dbReference>
<organism evidence="11 12">
    <name type="scientific">Macrolepiota fuliginosa MF-IS2</name>
    <dbReference type="NCBI Taxonomy" id="1400762"/>
    <lineage>
        <taxon>Eukaryota</taxon>
        <taxon>Fungi</taxon>
        <taxon>Dikarya</taxon>
        <taxon>Basidiomycota</taxon>
        <taxon>Agaricomycotina</taxon>
        <taxon>Agaricomycetes</taxon>
        <taxon>Agaricomycetidae</taxon>
        <taxon>Agaricales</taxon>
        <taxon>Agaricineae</taxon>
        <taxon>Agaricaceae</taxon>
        <taxon>Macrolepiota</taxon>
    </lineage>
</organism>
<keyword evidence="6 8" id="KW-0238">DNA-binding</keyword>
<feature type="coiled-coil region" evidence="9">
    <location>
        <begin position="161"/>
        <end position="188"/>
    </location>
</feature>
<dbReference type="Pfam" id="PF00400">
    <property type="entry name" value="WD40"/>
    <property type="match status" value="2"/>
</dbReference>
<keyword evidence="3 7" id="KW-0853">WD repeat</keyword>
<accession>A0A9P5XRU9</accession>
<dbReference type="AlphaFoldDB" id="A0A9P5XRU9"/>
<comment type="caution">
    <text evidence="11">The sequence shown here is derived from an EMBL/GenBank/DDBJ whole genome shotgun (WGS) entry which is preliminary data.</text>
</comment>
<keyword evidence="4" id="KW-0677">Repeat</keyword>
<dbReference type="PANTHER" id="PTHR14773">
    <property type="entry name" value="WD REPEAT-CONTAINING PROTEIN 76"/>
    <property type="match status" value="1"/>
</dbReference>
<dbReference type="EMBL" id="MU151053">
    <property type="protein sequence ID" value="KAF9454535.1"/>
    <property type="molecule type" value="Genomic_DNA"/>
</dbReference>
<reference evidence="11" key="1">
    <citation type="submission" date="2020-11" db="EMBL/GenBank/DDBJ databases">
        <authorList>
            <consortium name="DOE Joint Genome Institute"/>
            <person name="Ahrendt S."/>
            <person name="Riley R."/>
            <person name="Andreopoulos W."/>
            <person name="Labutti K."/>
            <person name="Pangilinan J."/>
            <person name="Ruiz-Duenas F.J."/>
            <person name="Barrasa J.M."/>
            <person name="Sanchez-Garcia M."/>
            <person name="Camarero S."/>
            <person name="Miyauchi S."/>
            <person name="Serrano A."/>
            <person name="Linde D."/>
            <person name="Babiker R."/>
            <person name="Drula E."/>
            <person name="Ayuso-Fernandez I."/>
            <person name="Pacheco R."/>
            <person name="Padilla G."/>
            <person name="Ferreira P."/>
            <person name="Barriuso J."/>
            <person name="Kellner H."/>
            <person name="Castanera R."/>
            <person name="Alfaro M."/>
            <person name="Ramirez L."/>
            <person name="Pisabarro A.G."/>
            <person name="Kuo A."/>
            <person name="Tritt A."/>
            <person name="Lipzen A."/>
            <person name="He G."/>
            <person name="Yan M."/>
            <person name="Ng V."/>
            <person name="Cullen D."/>
            <person name="Martin F."/>
            <person name="Rosso M.-N."/>
            <person name="Henrissat B."/>
            <person name="Hibbett D."/>
            <person name="Martinez A.T."/>
            <person name="Grigoriev I.V."/>
        </authorList>
    </citation>
    <scope>NUCLEOTIDE SEQUENCE</scope>
    <source>
        <strain evidence="11">MF-IS2</strain>
    </source>
</reference>
<dbReference type="SMART" id="SM00320">
    <property type="entry name" value="WD40"/>
    <property type="match status" value="5"/>
</dbReference>
<feature type="region of interest" description="Disordered" evidence="10">
    <location>
        <begin position="36"/>
        <end position="90"/>
    </location>
</feature>
<evidence type="ECO:0000256" key="8">
    <source>
        <dbReference type="RuleBase" id="RU365004"/>
    </source>
</evidence>
<dbReference type="GO" id="GO:0003677">
    <property type="term" value="F:DNA binding"/>
    <property type="evidence" value="ECO:0007669"/>
    <property type="project" value="UniProtKB-UniRule"/>
</dbReference>
<dbReference type="InterPro" id="IPR015943">
    <property type="entry name" value="WD40/YVTN_repeat-like_dom_sf"/>
</dbReference>
<dbReference type="InterPro" id="IPR001680">
    <property type="entry name" value="WD40_rpt"/>
</dbReference>
<evidence type="ECO:0000256" key="1">
    <source>
        <dbReference type="ARBA" id="ARBA00005434"/>
    </source>
</evidence>
<evidence type="ECO:0000256" key="4">
    <source>
        <dbReference type="ARBA" id="ARBA00022737"/>
    </source>
</evidence>
<evidence type="ECO:0000313" key="11">
    <source>
        <dbReference type="EMBL" id="KAF9454535.1"/>
    </source>
</evidence>
<feature type="repeat" description="WD" evidence="7">
    <location>
        <begin position="338"/>
        <end position="373"/>
    </location>
</feature>
<protein>
    <recommendedName>
        <fullName evidence="2 8">DNA damage-binding protein CMR1</fullName>
    </recommendedName>
</protein>
<name>A0A9P5XRU9_9AGAR</name>
<evidence type="ECO:0000256" key="7">
    <source>
        <dbReference type="PROSITE-ProRule" id="PRU00221"/>
    </source>
</evidence>
<comment type="similarity">
    <text evidence="1 8">Belongs to the WD repeat DDB2/WDR76 family.</text>
</comment>
<dbReference type="GO" id="GO:0006974">
    <property type="term" value="P:DNA damage response"/>
    <property type="evidence" value="ECO:0007669"/>
    <property type="project" value="UniProtKB-KW"/>
</dbReference>
<dbReference type="PANTHER" id="PTHR14773:SF0">
    <property type="entry name" value="WD REPEAT-CONTAINING PROTEIN 76"/>
    <property type="match status" value="1"/>
</dbReference>
<evidence type="ECO:0000313" key="12">
    <source>
        <dbReference type="Proteomes" id="UP000807342"/>
    </source>
</evidence>
<dbReference type="InterPro" id="IPR050853">
    <property type="entry name" value="WD_repeat_DNA-damage-binding"/>
</dbReference>
<dbReference type="GO" id="GO:2000001">
    <property type="term" value="P:regulation of DNA damage checkpoint"/>
    <property type="evidence" value="ECO:0007669"/>
    <property type="project" value="TreeGrafter"/>
</dbReference>
<evidence type="ECO:0000256" key="10">
    <source>
        <dbReference type="SAM" id="MobiDB-lite"/>
    </source>
</evidence>
<proteinExistence type="inferred from homology"/>
<feature type="repeat" description="WD" evidence="7">
    <location>
        <begin position="434"/>
        <end position="466"/>
    </location>
</feature>
<comment type="function">
    <text evidence="8">DNA-binding protein that binds to both single- and double-stranded DNA. Binds preferentially to UV-damaged DNA. May be involved in DNA-metabolic processes.</text>
</comment>
<keyword evidence="12" id="KW-1185">Reference proteome</keyword>
<dbReference type="InterPro" id="IPR036322">
    <property type="entry name" value="WD40_repeat_dom_sf"/>
</dbReference>
<sequence length="577" mass="64929">MTKLSQYELEREANIARNRALMQGLEVNQGATVLGIAKPKPTAKPVQPAKRKRKEPEEEAPRRQSARLRKTVFDPNETPAQRKKREAEEEVLRIKREEERLAAEEQARATKRARHEDLVLLKLADQDPEDISTLNTMFKAVISRPHPRRVGDFDAFEYESNKQEEREVEELRKKLQSLKVVARAKVNQNRIYSSAYHPEITKDLIFFGDKHGELGIWDARATPDEIADEDGDVDIDNREGGKYWRLQPHWPATSKSSISSIKFNPVDAHTVYTTSYDCTIRSLSFTTEIAQEIYASEDGVLITHVDLTPSGHEMWISDGLGGATHLDLREGKSKARRYGLSDNKIGCISINPARPNFILTASNNRTLRIWDVRKLHTLSGELADSGLLTSPVSSPGGKRSRSAEQTMTEFDNDIITQFTSSKKGASVLRGEWPHDKSCSSAYWDPRGRQIVSTSYDDTLKLWNLNSSMLDGCEPFKSFKPFSRIKHDCQTGRWVTILRAQWSPNPDAYPHFTVGNMKHSLDIFSGKGDLLARLSDPSRITAVQAVTCSHPNIVERAASGNASGRCVLWAPDDVGYSS</sequence>
<keyword evidence="9" id="KW-0175">Coiled coil</keyword>
<dbReference type="InterPro" id="IPR019775">
    <property type="entry name" value="WD40_repeat_CS"/>
</dbReference>
<dbReference type="PROSITE" id="PS50294">
    <property type="entry name" value="WD_REPEATS_REGION"/>
    <property type="match status" value="1"/>
</dbReference>
<evidence type="ECO:0000256" key="2">
    <source>
        <dbReference type="ARBA" id="ARBA00021132"/>
    </source>
</evidence>
<dbReference type="GO" id="GO:0005634">
    <property type="term" value="C:nucleus"/>
    <property type="evidence" value="ECO:0007669"/>
    <property type="project" value="TreeGrafter"/>
</dbReference>
<dbReference type="PROSITE" id="PS00678">
    <property type="entry name" value="WD_REPEATS_1"/>
    <property type="match status" value="2"/>
</dbReference>
<evidence type="ECO:0000256" key="3">
    <source>
        <dbReference type="ARBA" id="ARBA00022574"/>
    </source>
</evidence>
<evidence type="ECO:0000256" key="6">
    <source>
        <dbReference type="ARBA" id="ARBA00023125"/>
    </source>
</evidence>
<evidence type="ECO:0000256" key="9">
    <source>
        <dbReference type="SAM" id="Coils"/>
    </source>
</evidence>
<evidence type="ECO:0000256" key="5">
    <source>
        <dbReference type="ARBA" id="ARBA00022763"/>
    </source>
</evidence>